<dbReference type="PANTHER" id="PTHR35149">
    <property type="entry name" value="SLL5132 PROTEIN"/>
    <property type="match status" value="1"/>
</dbReference>
<evidence type="ECO:0000313" key="3">
    <source>
        <dbReference type="Proteomes" id="UP000281474"/>
    </source>
</evidence>
<keyword evidence="2" id="KW-0255">Endonuclease</keyword>
<dbReference type="Pfam" id="PF07510">
    <property type="entry name" value="GmrSD_C"/>
    <property type="match status" value="1"/>
</dbReference>
<keyword evidence="2" id="KW-0540">Nuclease</keyword>
<dbReference type="InterPro" id="IPR011089">
    <property type="entry name" value="GmrSD_C"/>
</dbReference>
<name>A0A3L8Q0E5_9GAMM</name>
<comment type="caution">
    <text evidence="2">The sequence shown here is derived from an EMBL/GenBank/DDBJ whole genome shotgun (WGS) entry which is preliminary data.</text>
</comment>
<dbReference type="AlphaFoldDB" id="A0A3L8Q0E5"/>
<organism evidence="2 3">
    <name type="scientific">Parashewanella curva</name>
    <dbReference type="NCBI Taxonomy" id="2338552"/>
    <lineage>
        <taxon>Bacteria</taxon>
        <taxon>Pseudomonadati</taxon>
        <taxon>Pseudomonadota</taxon>
        <taxon>Gammaproteobacteria</taxon>
        <taxon>Alteromonadales</taxon>
        <taxon>Shewanellaceae</taxon>
        <taxon>Parashewanella</taxon>
    </lineage>
</organism>
<reference evidence="2 3" key="1">
    <citation type="submission" date="2018-09" db="EMBL/GenBank/DDBJ databases">
        <title>Phylogeny of the Shewanellaceae, and recommendation for two new genera, Pseudoshewanella and Parashewanella.</title>
        <authorList>
            <person name="Wang G."/>
        </authorList>
    </citation>
    <scope>NUCLEOTIDE SEQUENCE [LARGE SCALE GENOMIC DNA]</scope>
    <source>
        <strain evidence="2 3">C51</strain>
    </source>
</reference>
<evidence type="ECO:0000313" key="2">
    <source>
        <dbReference type="EMBL" id="RLV60243.1"/>
    </source>
</evidence>
<dbReference type="GO" id="GO:0004519">
    <property type="term" value="F:endonuclease activity"/>
    <property type="evidence" value="ECO:0007669"/>
    <property type="project" value="UniProtKB-KW"/>
</dbReference>
<sequence>MLTTYLYFKISANPKHRLDKELLSIFAKENKSSLSIIKEIGDFSKAYIATLNSYDKNTNCLRYLKHKIYWTSILSTAVFLKYDHLEELKHSLVAYYYQNWIAGATVARIKQTSFNLLKLIKSNASIEEINAELQVNLKRYATTKTFKEEIYGSYVYGRKWDRAVLLLIEYFSSDGDSTTFIPINNKLHLEHILPQNPIEEWKEVFSDEEIDEWTHSLANLTLLSLRKNVQAKNYSFKEKIEAYKNKDNVVSSFVITQQLFEFDSWGMDELQTRQHALISKIYERLDIF</sequence>
<dbReference type="PANTHER" id="PTHR35149:SF2">
    <property type="entry name" value="DUF262 DOMAIN-CONTAINING PROTEIN"/>
    <property type="match status" value="1"/>
</dbReference>
<dbReference type="Proteomes" id="UP000281474">
    <property type="component" value="Unassembled WGS sequence"/>
</dbReference>
<dbReference type="OrthoDB" id="9798761at2"/>
<proteinExistence type="predicted"/>
<evidence type="ECO:0000259" key="1">
    <source>
        <dbReference type="Pfam" id="PF07510"/>
    </source>
</evidence>
<gene>
    <name evidence="2" type="ORF">D5018_08245</name>
</gene>
<keyword evidence="3" id="KW-1185">Reference proteome</keyword>
<dbReference type="EMBL" id="QZEI01000019">
    <property type="protein sequence ID" value="RLV60243.1"/>
    <property type="molecule type" value="Genomic_DNA"/>
</dbReference>
<accession>A0A3L8Q0E5</accession>
<feature type="domain" description="GmrSD restriction endonucleases C-terminal" evidence="1">
    <location>
        <begin position="156"/>
        <end position="278"/>
    </location>
</feature>
<protein>
    <submittedName>
        <fullName evidence="2">HNH endonuclease</fullName>
    </submittedName>
</protein>
<keyword evidence="2" id="KW-0378">Hydrolase</keyword>
<dbReference type="RefSeq" id="WP_121838530.1">
    <property type="nucleotide sequence ID" value="NZ_ML014768.1"/>
</dbReference>